<reference evidence="3 4" key="1">
    <citation type="submission" date="2023-06" db="EMBL/GenBank/DDBJ databases">
        <title>Paenibacillus polygonum sp. nov., an endophytic bacterium, isolated from Polygonum lapathifolium L. in Nanji Wetland National Nature Reserve, South of Poyang Lake, Jiangxi Province, China.</title>
        <authorList>
            <person name="Yu Z."/>
        </authorList>
    </citation>
    <scope>NUCLEOTIDE SEQUENCE [LARGE SCALE GENOMIC DNA]</scope>
    <source>
        <strain evidence="3 4">C31</strain>
    </source>
</reference>
<dbReference type="EC" id="2.4.-.-" evidence="3"/>
<dbReference type="SMART" id="SM00028">
    <property type="entry name" value="TPR"/>
    <property type="match status" value="4"/>
</dbReference>
<dbReference type="Pfam" id="PF00535">
    <property type="entry name" value="Glycos_transf_2"/>
    <property type="match status" value="1"/>
</dbReference>
<sequence length="719" mass="80559">MSIPTLGVHLIVYNEEKWLGACLEQVHTLADELIIVDTGSTDRSIAIAEEYGATVIRSPWEHNFAKARNAGLVHANTDWILVLDADEQVIAGQEEIKEFLSQEEGSQCLIELVNWTGSGPEECIHYFAPRVFRNRYGYRYEGLIHEQLVQADQESLGEIGLNIRLNIGHGVKCSSTRTKTASMPPSICPLKVNHYGYLPAVIESRQTALRNLKIIQQALLINPDDAFHLYNLGVTYCQLEDREQARIAFLQALSSSPVNAPYRATLVRDLGKLLYANQELEQARNLLLAEIRRYRDYPDLYTLLGLVEQEYGMSEQAYGYFEKAVKSSISTQNQVALYVTEAGADSYIPLTHMAEIDKRKGRSSDAEDHYRAAIKAHQGYLPAISGLADLLQKEGIADPSIQQVLVELIDRENPGHLQKAAYALMSCGAYEAALSILPVQSIGIEEESWARACLIQTQRKPQAIQRSQLLLERIKGLTEEFSNLPISPYDQKQIDLAVMDWAICSWSCAEPLPQVFYKHSNEDSVFYLEIERQLLNIKQQNETQDLPQLDLGILLQKAEKLADRAAACGQKDLLLFMKKAGLLSPGTAADLLYKHGYRLEAAEQYLEQLAKGHLHLEGMSHLAEFMYDRANYSESLALFEQAVTLSKDHNRARIGAAASCLQLAREAAVRMLNTETAKTSESTYATLAQDVADLTGSLQRLDDLNWKTAWDGQARRRGV</sequence>
<dbReference type="Gene3D" id="1.25.40.10">
    <property type="entry name" value="Tetratricopeptide repeat domain"/>
    <property type="match status" value="1"/>
</dbReference>
<feature type="repeat" description="TPR" evidence="1">
    <location>
        <begin position="226"/>
        <end position="259"/>
    </location>
</feature>
<evidence type="ECO:0000259" key="2">
    <source>
        <dbReference type="Pfam" id="PF00535"/>
    </source>
</evidence>
<name>A0ABY8X0R3_9BACL</name>
<proteinExistence type="predicted"/>
<organism evidence="3 4">
    <name type="scientific">Paenibacillus polygoni</name>
    <dbReference type="NCBI Taxonomy" id="3050112"/>
    <lineage>
        <taxon>Bacteria</taxon>
        <taxon>Bacillati</taxon>
        <taxon>Bacillota</taxon>
        <taxon>Bacilli</taxon>
        <taxon>Bacillales</taxon>
        <taxon>Paenibacillaceae</taxon>
        <taxon>Paenibacillus</taxon>
    </lineage>
</organism>
<gene>
    <name evidence="3" type="ORF">QPK24_22610</name>
</gene>
<keyword evidence="3" id="KW-0328">Glycosyltransferase</keyword>
<dbReference type="InterPro" id="IPR029044">
    <property type="entry name" value="Nucleotide-diphossugar_trans"/>
</dbReference>
<dbReference type="RefSeq" id="WP_285744926.1">
    <property type="nucleotide sequence ID" value="NZ_CP127162.1"/>
</dbReference>
<dbReference type="GO" id="GO:0016757">
    <property type="term" value="F:glycosyltransferase activity"/>
    <property type="evidence" value="ECO:0007669"/>
    <property type="project" value="UniProtKB-KW"/>
</dbReference>
<dbReference type="SUPFAM" id="SSF48452">
    <property type="entry name" value="TPR-like"/>
    <property type="match status" value="1"/>
</dbReference>
<feature type="domain" description="Glycosyltransferase 2-like" evidence="2">
    <location>
        <begin position="9"/>
        <end position="89"/>
    </location>
</feature>
<evidence type="ECO:0000313" key="4">
    <source>
        <dbReference type="Proteomes" id="UP001236415"/>
    </source>
</evidence>
<evidence type="ECO:0000313" key="3">
    <source>
        <dbReference type="EMBL" id="WIV19072.1"/>
    </source>
</evidence>
<dbReference type="CDD" id="cd02511">
    <property type="entry name" value="Beta4Glucosyltransferase"/>
    <property type="match status" value="1"/>
</dbReference>
<accession>A0ABY8X0R3</accession>
<dbReference type="PROSITE" id="PS50005">
    <property type="entry name" value="TPR"/>
    <property type="match status" value="1"/>
</dbReference>
<dbReference type="InterPro" id="IPR019734">
    <property type="entry name" value="TPR_rpt"/>
</dbReference>
<evidence type="ECO:0000256" key="1">
    <source>
        <dbReference type="PROSITE-ProRule" id="PRU00339"/>
    </source>
</evidence>
<dbReference type="Proteomes" id="UP001236415">
    <property type="component" value="Chromosome"/>
</dbReference>
<dbReference type="SUPFAM" id="SSF53448">
    <property type="entry name" value="Nucleotide-diphospho-sugar transferases"/>
    <property type="match status" value="1"/>
</dbReference>
<dbReference type="InterPro" id="IPR011990">
    <property type="entry name" value="TPR-like_helical_dom_sf"/>
</dbReference>
<dbReference type="PANTHER" id="PTHR43630">
    <property type="entry name" value="POLY-BETA-1,6-N-ACETYL-D-GLUCOSAMINE SYNTHASE"/>
    <property type="match status" value="1"/>
</dbReference>
<keyword evidence="4" id="KW-1185">Reference proteome</keyword>
<protein>
    <submittedName>
        <fullName evidence="3">Glycosyltransferase</fullName>
        <ecNumber evidence="3">2.4.-.-</ecNumber>
    </submittedName>
</protein>
<dbReference type="EMBL" id="CP127162">
    <property type="protein sequence ID" value="WIV19072.1"/>
    <property type="molecule type" value="Genomic_DNA"/>
</dbReference>
<dbReference type="Gene3D" id="3.90.550.10">
    <property type="entry name" value="Spore Coat Polysaccharide Biosynthesis Protein SpsA, Chain A"/>
    <property type="match status" value="1"/>
</dbReference>
<dbReference type="PANTHER" id="PTHR43630:SF2">
    <property type="entry name" value="GLYCOSYLTRANSFERASE"/>
    <property type="match status" value="1"/>
</dbReference>
<dbReference type="InterPro" id="IPR001173">
    <property type="entry name" value="Glyco_trans_2-like"/>
</dbReference>
<keyword evidence="3" id="KW-0808">Transferase</keyword>
<keyword evidence="1" id="KW-0802">TPR repeat</keyword>